<evidence type="ECO:0000256" key="1">
    <source>
        <dbReference type="SAM" id="MobiDB-lite"/>
    </source>
</evidence>
<accession>A0A5J4ZQZ2</accession>
<protein>
    <submittedName>
        <fullName evidence="3">Uncharacterized protein</fullName>
    </submittedName>
</protein>
<feature type="transmembrane region" description="Helical" evidence="2">
    <location>
        <begin position="63"/>
        <end position="80"/>
    </location>
</feature>
<dbReference type="Proteomes" id="UP000325577">
    <property type="component" value="Linkage Group LG6"/>
</dbReference>
<keyword evidence="2" id="KW-0812">Transmembrane</keyword>
<keyword evidence="4" id="KW-1185">Reference proteome</keyword>
<organism evidence="3 4">
    <name type="scientific">Nyssa sinensis</name>
    <dbReference type="NCBI Taxonomy" id="561372"/>
    <lineage>
        <taxon>Eukaryota</taxon>
        <taxon>Viridiplantae</taxon>
        <taxon>Streptophyta</taxon>
        <taxon>Embryophyta</taxon>
        <taxon>Tracheophyta</taxon>
        <taxon>Spermatophyta</taxon>
        <taxon>Magnoliopsida</taxon>
        <taxon>eudicotyledons</taxon>
        <taxon>Gunneridae</taxon>
        <taxon>Pentapetalae</taxon>
        <taxon>asterids</taxon>
        <taxon>Cornales</taxon>
        <taxon>Nyssaceae</taxon>
        <taxon>Nyssa</taxon>
    </lineage>
</organism>
<keyword evidence="2" id="KW-1133">Transmembrane helix</keyword>
<gene>
    <name evidence="3" type="ORF">F0562_014392</name>
</gene>
<evidence type="ECO:0000256" key="2">
    <source>
        <dbReference type="SAM" id="Phobius"/>
    </source>
</evidence>
<reference evidence="3 4" key="1">
    <citation type="submission" date="2019-09" db="EMBL/GenBank/DDBJ databases">
        <title>A chromosome-level genome assembly of the Chinese tupelo Nyssa sinensis.</title>
        <authorList>
            <person name="Yang X."/>
            <person name="Kang M."/>
            <person name="Yang Y."/>
            <person name="Xiong H."/>
            <person name="Wang M."/>
            <person name="Zhang Z."/>
            <person name="Wang Z."/>
            <person name="Wu H."/>
            <person name="Ma T."/>
            <person name="Liu J."/>
            <person name="Xi Z."/>
        </authorList>
    </citation>
    <scope>NUCLEOTIDE SEQUENCE [LARGE SCALE GENOMIC DNA]</scope>
    <source>
        <strain evidence="3">J267</strain>
        <tissue evidence="3">Leaf</tissue>
    </source>
</reference>
<feature type="compositionally biased region" description="Basic and acidic residues" evidence="1">
    <location>
        <begin position="1"/>
        <end position="18"/>
    </location>
</feature>
<keyword evidence="2" id="KW-0472">Membrane</keyword>
<proteinExistence type="predicted"/>
<name>A0A5J4ZQZ2_9ASTE</name>
<feature type="region of interest" description="Disordered" evidence="1">
    <location>
        <begin position="1"/>
        <end position="24"/>
    </location>
</feature>
<dbReference type="AlphaFoldDB" id="A0A5J4ZQZ2"/>
<dbReference type="EMBL" id="CM018049">
    <property type="protein sequence ID" value="KAA8520136.1"/>
    <property type="molecule type" value="Genomic_DNA"/>
</dbReference>
<sequence>MIESRESSPEAEAEEKRTYSRNQSLEEASTVISDEVVGGCVDKVIVSTGDHDGVMVVMEVLELARVVVLALVVVRAVGIYREKRVM</sequence>
<evidence type="ECO:0000313" key="3">
    <source>
        <dbReference type="EMBL" id="KAA8520136.1"/>
    </source>
</evidence>
<evidence type="ECO:0000313" key="4">
    <source>
        <dbReference type="Proteomes" id="UP000325577"/>
    </source>
</evidence>